<dbReference type="AlphaFoldDB" id="A0A183CWL6"/>
<dbReference type="EMBL" id="UYRT01000886">
    <property type="protein sequence ID" value="VDK28894.1"/>
    <property type="molecule type" value="Genomic_DNA"/>
</dbReference>
<gene>
    <name evidence="1" type="ORF">GPUH_LOCUS857</name>
</gene>
<organism evidence="3">
    <name type="scientific">Gongylonema pulchrum</name>
    <dbReference type="NCBI Taxonomy" id="637853"/>
    <lineage>
        <taxon>Eukaryota</taxon>
        <taxon>Metazoa</taxon>
        <taxon>Ecdysozoa</taxon>
        <taxon>Nematoda</taxon>
        <taxon>Chromadorea</taxon>
        <taxon>Rhabditida</taxon>
        <taxon>Spirurina</taxon>
        <taxon>Spiruromorpha</taxon>
        <taxon>Spiruroidea</taxon>
        <taxon>Gongylonematidae</taxon>
        <taxon>Gongylonema</taxon>
    </lineage>
</organism>
<dbReference type="Proteomes" id="UP000271098">
    <property type="component" value="Unassembled WGS sequence"/>
</dbReference>
<accession>A0A183CWL6</accession>
<evidence type="ECO:0000313" key="1">
    <source>
        <dbReference type="EMBL" id="VDK28894.1"/>
    </source>
</evidence>
<evidence type="ECO:0000313" key="2">
    <source>
        <dbReference type="Proteomes" id="UP000271098"/>
    </source>
</evidence>
<dbReference type="WBParaSite" id="GPUH_0000085701-mRNA-1">
    <property type="protein sequence ID" value="GPUH_0000085701-mRNA-1"/>
    <property type="gene ID" value="GPUH_0000085701"/>
</dbReference>
<evidence type="ECO:0000313" key="3">
    <source>
        <dbReference type="WBParaSite" id="GPUH_0000085701-mRNA-1"/>
    </source>
</evidence>
<keyword evidence="2" id="KW-1185">Reference proteome</keyword>
<proteinExistence type="predicted"/>
<name>A0A183CWL6_9BILA</name>
<reference evidence="1 2" key="2">
    <citation type="submission" date="2018-11" db="EMBL/GenBank/DDBJ databases">
        <authorList>
            <consortium name="Pathogen Informatics"/>
        </authorList>
    </citation>
    <scope>NUCLEOTIDE SEQUENCE [LARGE SCALE GENOMIC DNA]</scope>
</reference>
<sequence>MVRNLLGGEGECSVCDGDSKLCLAWIILVLTRNWVFRNGPERKDFALATKIPHSYSVSCNSLPNGLYQLGDCEKDFIICVDGKSLLFCHPLR</sequence>
<protein>
    <submittedName>
        <fullName evidence="1 3">Uncharacterized protein</fullName>
    </submittedName>
</protein>
<reference evidence="3" key="1">
    <citation type="submission" date="2016-06" db="UniProtKB">
        <authorList>
            <consortium name="WormBaseParasite"/>
        </authorList>
    </citation>
    <scope>IDENTIFICATION</scope>
</reference>